<evidence type="ECO:0000256" key="1">
    <source>
        <dbReference type="SAM" id="MobiDB-lite"/>
    </source>
</evidence>
<keyword evidence="4" id="KW-1185">Reference proteome</keyword>
<keyword evidence="2" id="KW-0732">Signal</keyword>
<accession>W7HPK6</accession>
<evidence type="ECO:0000313" key="3">
    <source>
        <dbReference type="EMBL" id="EWC46046.1"/>
    </source>
</evidence>
<evidence type="ECO:0000313" key="4">
    <source>
        <dbReference type="Proteomes" id="UP000024837"/>
    </source>
</evidence>
<reference evidence="3 4" key="1">
    <citation type="submission" date="2013-05" db="EMBL/GenBank/DDBJ databases">
        <title>Drechslerella stenobrocha genome reveals carnivorous origination and mechanical trapping mechanism of predatory fungi.</title>
        <authorList>
            <person name="Liu X."/>
            <person name="Zhang W."/>
            <person name="Liu K."/>
        </authorList>
    </citation>
    <scope>NUCLEOTIDE SEQUENCE [LARGE SCALE GENOMIC DNA]</scope>
    <source>
        <strain evidence="3 4">248</strain>
    </source>
</reference>
<dbReference type="AlphaFoldDB" id="W7HPK6"/>
<dbReference type="EMBL" id="KI966421">
    <property type="protein sequence ID" value="EWC46046.1"/>
    <property type="molecule type" value="Genomic_DNA"/>
</dbReference>
<feature type="compositionally biased region" description="Gly residues" evidence="1">
    <location>
        <begin position="277"/>
        <end position="286"/>
    </location>
</feature>
<dbReference type="OrthoDB" id="5387399at2759"/>
<organism evidence="3 4">
    <name type="scientific">Drechslerella stenobrocha 248</name>
    <dbReference type="NCBI Taxonomy" id="1043628"/>
    <lineage>
        <taxon>Eukaryota</taxon>
        <taxon>Fungi</taxon>
        <taxon>Dikarya</taxon>
        <taxon>Ascomycota</taxon>
        <taxon>Pezizomycotina</taxon>
        <taxon>Orbiliomycetes</taxon>
        <taxon>Orbiliales</taxon>
        <taxon>Orbiliaceae</taxon>
        <taxon>Drechslerella</taxon>
    </lineage>
</organism>
<protein>
    <recommendedName>
        <fullName evidence="5">GH16 domain-containing protein</fullName>
    </recommendedName>
</protein>
<feature type="signal peptide" evidence="2">
    <location>
        <begin position="1"/>
        <end position="28"/>
    </location>
</feature>
<feature type="chain" id="PRO_5004895605" description="GH16 domain-containing protein" evidence="2">
    <location>
        <begin position="29"/>
        <end position="635"/>
    </location>
</feature>
<dbReference type="HOGENOM" id="CLU_430839_0_0_1"/>
<feature type="compositionally biased region" description="Low complexity" evidence="1">
    <location>
        <begin position="287"/>
        <end position="299"/>
    </location>
</feature>
<proteinExistence type="predicted"/>
<feature type="compositionally biased region" description="Low complexity" evidence="1">
    <location>
        <begin position="267"/>
        <end position="276"/>
    </location>
</feature>
<name>W7HPK6_9PEZI</name>
<sequence>MLLQRGLARASLRLGLTAWLPFAARSQAQGLTTTTVYQTVDHRLTITSLLDNCPASHRLPQCNQVTWGPFSGTETTIYPTYTGEPDVAFFLTGTGDFSGTYFQFDDETGLVVLGPLGGFRLPSLILDSGGLGLLQNSLDVAEIVFARYDSAARQQFAGEDPAVLEVLWEVRHGYASSLTASDYSTRWFWNDATGQPQLEFDGNRWQLISVPTGGGGGGGGGGGVGRRKRQGSVFNLYILPGNVTLPPDSIFEAVSFEAAEADAFPSSDFSSVVPPTGTGGNGGSGTGVSNSSSGTATVGPISTPDAYDIIIRDRLEVYCAELLDFPTSLITRPASSTELETSTVLETFYTTSIFTTITVTGRITSRLAETIEVNPDGPDRKHRIRDSPHGVLVERMPPQLTPYPNGAILSACSRVIDPPEPITRPTTLIYTSTILETSVETIEDTSTSTTKYQYGPPTVYPGIGKFKLVNDDLSDTSGFLNGYWLNPVSFNHGAGIRLQANKATAAVWRLFWRQDLNHYVLQTGPDFGFTVVFSAANNQGRWDMLATWRIYILANNRISAGLLPMQFDYDPDPNSLVAVPRHMFPTADNSFYKCGTTFFDLYYGPTDTSEFTDDMDIYECVVLTPPNIQGRRFNM</sequence>
<dbReference type="Proteomes" id="UP000024837">
    <property type="component" value="Unassembled WGS sequence"/>
</dbReference>
<evidence type="ECO:0008006" key="5">
    <source>
        <dbReference type="Google" id="ProtNLM"/>
    </source>
</evidence>
<gene>
    <name evidence="3" type="ORF">DRE_04620</name>
</gene>
<feature type="region of interest" description="Disordered" evidence="1">
    <location>
        <begin position="267"/>
        <end position="299"/>
    </location>
</feature>
<evidence type="ECO:0000256" key="2">
    <source>
        <dbReference type="SAM" id="SignalP"/>
    </source>
</evidence>